<dbReference type="EMBL" id="NOUV01000005">
    <property type="protein sequence ID" value="PDX87842.1"/>
    <property type="molecule type" value="Genomic_DNA"/>
</dbReference>
<gene>
    <name evidence="1" type="ORF">CHR60_02125</name>
</gene>
<evidence type="ECO:0000313" key="1">
    <source>
        <dbReference type="EMBL" id="PDX87842.1"/>
    </source>
</evidence>
<organism evidence="1 2">
    <name type="scientific">Faecalibacterium prausnitzii</name>
    <dbReference type="NCBI Taxonomy" id="853"/>
    <lineage>
        <taxon>Bacteria</taxon>
        <taxon>Bacillati</taxon>
        <taxon>Bacillota</taxon>
        <taxon>Clostridia</taxon>
        <taxon>Eubacteriales</taxon>
        <taxon>Oscillospiraceae</taxon>
        <taxon>Faecalibacterium</taxon>
    </lineage>
</organism>
<reference evidence="1 2" key="1">
    <citation type="journal article" date="2017" name="Front. Microbiol.">
        <title>New Insights into the Diversity of the Genus Faecalibacterium.</title>
        <authorList>
            <person name="Benevides L."/>
            <person name="Burman S."/>
            <person name="Martin R."/>
            <person name="Robert V."/>
            <person name="Thomas M."/>
            <person name="Miquel S."/>
            <person name="Chain F."/>
            <person name="Sokol H."/>
            <person name="Bermudez-Humaran L.G."/>
            <person name="Morrison M."/>
            <person name="Langella P."/>
            <person name="Azevedo V.A."/>
            <person name="Chatel J.M."/>
            <person name="Soares S."/>
        </authorList>
    </citation>
    <scope>NUCLEOTIDE SEQUENCE [LARGE SCALE GENOMIC DNA]</scope>
    <source>
        <strain evidence="1 2">AHMP21</strain>
    </source>
</reference>
<proteinExistence type="predicted"/>
<name>A0A2A7B983_9FIRM</name>
<comment type="caution">
    <text evidence="1">The sequence shown here is derived from an EMBL/GenBank/DDBJ whole genome shotgun (WGS) entry which is preliminary data.</text>
</comment>
<accession>A0A2A7B983</accession>
<dbReference type="RefSeq" id="WP_097791505.1">
    <property type="nucleotide sequence ID" value="NZ_JBLVPD010000016.1"/>
</dbReference>
<sequence length="115" mass="13633">MPMFKKSGGKIFAVQFNKAEERALDQEIKKQIVENDRAFDMDKESSILWMLHTQFGFGPKRLKLAWKLFYAETLKLREYYLMEQADDGWLARKKLKDIGCDIEEWYREEGGKTDA</sequence>
<evidence type="ECO:0000313" key="2">
    <source>
        <dbReference type="Proteomes" id="UP000220904"/>
    </source>
</evidence>
<protein>
    <submittedName>
        <fullName evidence="1">Uncharacterized protein</fullName>
    </submittedName>
</protein>
<dbReference type="AlphaFoldDB" id="A0A2A7B983"/>
<dbReference type="Proteomes" id="UP000220904">
    <property type="component" value="Unassembled WGS sequence"/>
</dbReference>
<dbReference type="OrthoDB" id="1855042at2"/>